<dbReference type="PROSITE" id="PS50157">
    <property type="entry name" value="ZINC_FINGER_C2H2_2"/>
    <property type="match status" value="3"/>
</dbReference>
<dbReference type="InterPro" id="IPR036236">
    <property type="entry name" value="Znf_C2H2_sf"/>
</dbReference>
<dbReference type="InterPro" id="IPR013087">
    <property type="entry name" value="Znf_C2H2_type"/>
</dbReference>
<keyword evidence="6" id="KW-0804">Transcription</keyword>
<reference evidence="10 11" key="1">
    <citation type="journal article" date="2018" name="Nat. Ecol. Evol.">
        <title>Genomic signatures of mitonuclear coevolution across populations of Tigriopus californicus.</title>
        <authorList>
            <person name="Barreto F.S."/>
            <person name="Watson E.T."/>
            <person name="Lima T.G."/>
            <person name="Willett C.S."/>
            <person name="Edmands S."/>
            <person name="Li W."/>
            <person name="Burton R.S."/>
        </authorList>
    </citation>
    <scope>NUCLEOTIDE SEQUENCE [LARGE SCALE GENOMIC DNA]</scope>
    <source>
        <strain evidence="10 11">San Diego</strain>
    </source>
</reference>
<feature type="region of interest" description="Disordered" evidence="8">
    <location>
        <begin position="436"/>
        <end position="514"/>
    </location>
</feature>
<proteinExistence type="predicted"/>
<keyword evidence="4" id="KW-0862">Zinc</keyword>
<evidence type="ECO:0000256" key="2">
    <source>
        <dbReference type="ARBA" id="ARBA00022737"/>
    </source>
</evidence>
<evidence type="ECO:0000256" key="6">
    <source>
        <dbReference type="ARBA" id="ARBA00023163"/>
    </source>
</evidence>
<accession>A0A553P0F5</accession>
<dbReference type="AlphaFoldDB" id="A0A553P0F5"/>
<name>A0A553P0F5_TIGCA</name>
<keyword evidence="11" id="KW-1185">Reference proteome</keyword>
<dbReference type="PROSITE" id="PS00028">
    <property type="entry name" value="ZINC_FINGER_C2H2_1"/>
    <property type="match status" value="3"/>
</dbReference>
<dbReference type="STRING" id="6832.A0A553P0F5"/>
<feature type="region of interest" description="Disordered" evidence="8">
    <location>
        <begin position="173"/>
        <end position="197"/>
    </location>
</feature>
<dbReference type="Pfam" id="PF00096">
    <property type="entry name" value="zf-C2H2"/>
    <property type="match status" value="3"/>
</dbReference>
<comment type="caution">
    <text evidence="10">The sequence shown here is derived from an EMBL/GenBank/DDBJ whole genome shotgun (WGS) entry which is preliminary data.</text>
</comment>
<feature type="non-terminal residue" evidence="10">
    <location>
        <position position="1"/>
    </location>
</feature>
<dbReference type="EMBL" id="VCGU01000009">
    <property type="protein sequence ID" value="TRY71160.1"/>
    <property type="molecule type" value="Genomic_DNA"/>
</dbReference>
<feature type="compositionally biased region" description="Low complexity" evidence="8">
    <location>
        <begin position="185"/>
        <end position="197"/>
    </location>
</feature>
<feature type="compositionally biased region" description="Low complexity" evidence="8">
    <location>
        <begin position="437"/>
        <end position="452"/>
    </location>
</feature>
<dbReference type="Proteomes" id="UP000318571">
    <property type="component" value="Chromosome 9"/>
</dbReference>
<keyword evidence="1" id="KW-0479">Metal-binding</keyword>
<evidence type="ECO:0000256" key="8">
    <source>
        <dbReference type="SAM" id="MobiDB-lite"/>
    </source>
</evidence>
<feature type="domain" description="C2H2-type" evidence="9">
    <location>
        <begin position="737"/>
        <end position="766"/>
    </location>
</feature>
<evidence type="ECO:0000256" key="1">
    <source>
        <dbReference type="ARBA" id="ARBA00022723"/>
    </source>
</evidence>
<gene>
    <name evidence="10" type="ORF">TCAL_05415</name>
</gene>
<feature type="compositionally biased region" description="Low complexity" evidence="8">
    <location>
        <begin position="311"/>
        <end position="328"/>
    </location>
</feature>
<keyword evidence="5" id="KW-0805">Transcription regulation</keyword>
<dbReference type="FunFam" id="3.30.160.60:FF:000032">
    <property type="entry name" value="Krueppel-like factor 4"/>
    <property type="match status" value="1"/>
</dbReference>
<feature type="compositionally biased region" description="Basic and acidic residues" evidence="8">
    <location>
        <begin position="367"/>
        <end position="377"/>
    </location>
</feature>
<evidence type="ECO:0000259" key="9">
    <source>
        <dbReference type="PROSITE" id="PS50157"/>
    </source>
</evidence>
<dbReference type="GO" id="GO:0000981">
    <property type="term" value="F:DNA-binding transcription factor activity, RNA polymerase II-specific"/>
    <property type="evidence" value="ECO:0007669"/>
    <property type="project" value="TreeGrafter"/>
</dbReference>
<dbReference type="GO" id="GO:0000978">
    <property type="term" value="F:RNA polymerase II cis-regulatory region sequence-specific DNA binding"/>
    <property type="evidence" value="ECO:0007669"/>
    <property type="project" value="TreeGrafter"/>
</dbReference>
<dbReference type="SMART" id="SM00355">
    <property type="entry name" value="ZnF_C2H2"/>
    <property type="match status" value="3"/>
</dbReference>
<dbReference type="OMA" id="LHLKRHD"/>
<dbReference type="PANTHER" id="PTHR23235">
    <property type="entry name" value="KRUEPPEL-LIKE TRANSCRIPTION FACTOR"/>
    <property type="match status" value="1"/>
</dbReference>
<dbReference type="Gene3D" id="3.30.160.60">
    <property type="entry name" value="Classic Zinc Finger"/>
    <property type="match status" value="3"/>
</dbReference>
<evidence type="ECO:0000256" key="3">
    <source>
        <dbReference type="ARBA" id="ARBA00022771"/>
    </source>
</evidence>
<dbReference type="PANTHER" id="PTHR23235:SF156">
    <property type="entry name" value="KRUPPEL-LIKE FACTOR 18"/>
    <property type="match status" value="1"/>
</dbReference>
<keyword evidence="3 7" id="KW-0863">Zinc-finger</keyword>
<evidence type="ECO:0000313" key="11">
    <source>
        <dbReference type="Proteomes" id="UP000318571"/>
    </source>
</evidence>
<organism evidence="10 11">
    <name type="scientific">Tigriopus californicus</name>
    <name type="common">Marine copepod</name>
    <dbReference type="NCBI Taxonomy" id="6832"/>
    <lineage>
        <taxon>Eukaryota</taxon>
        <taxon>Metazoa</taxon>
        <taxon>Ecdysozoa</taxon>
        <taxon>Arthropoda</taxon>
        <taxon>Crustacea</taxon>
        <taxon>Multicrustacea</taxon>
        <taxon>Hexanauplia</taxon>
        <taxon>Copepoda</taxon>
        <taxon>Harpacticoida</taxon>
        <taxon>Harpacticidae</taxon>
        <taxon>Tigriopus</taxon>
    </lineage>
</organism>
<dbReference type="SUPFAM" id="SSF57667">
    <property type="entry name" value="beta-beta-alpha zinc fingers"/>
    <property type="match status" value="2"/>
</dbReference>
<feature type="domain" description="C2H2-type" evidence="9">
    <location>
        <begin position="707"/>
        <end position="736"/>
    </location>
</feature>
<feature type="compositionally biased region" description="Polar residues" evidence="8">
    <location>
        <begin position="491"/>
        <end position="503"/>
    </location>
</feature>
<evidence type="ECO:0000256" key="4">
    <source>
        <dbReference type="ARBA" id="ARBA00022833"/>
    </source>
</evidence>
<feature type="region of interest" description="Disordered" evidence="8">
    <location>
        <begin position="110"/>
        <end position="148"/>
    </location>
</feature>
<evidence type="ECO:0000256" key="5">
    <source>
        <dbReference type="ARBA" id="ARBA00023015"/>
    </source>
</evidence>
<evidence type="ECO:0000256" key="7">
    <source>
        <dbReference type="PROSITE-ProRule" id="PRU00042"/>
    </source>
</evidence>
<feature type="region of interest" description="Disordered" evidence="8">
    <location>
        <begin position="365"/>
        <end position="387"/>
    </location>
</feature>
<protein>
    <recommendedName>
        <fullName evidence="9">C2H2-type domain-containing protein</fullName>
    </recommendedName>
</protein>
<feature type="region of interest" description="Disordered" evidence="8">
    <location>
        <begin position="303"/>
        <end position="351"/>
    </location>
</feature>
<dbReference type="GO" id="GO:0008270">
    <property type="term" value="F:zinc ion binding"/>
    <property type="evidence" value="ECO:0007669"/>
    <property type="project" value="UniProtKB-KW"/>
</dbReference>
<evidence type="ECO:0000313" key="10">
    <source>
        <dbReference type="EMBL" id="TRY71160.1"/>
    </source>
</evidence>
<keyword evidence="2" id="KW-0677">Repeat</keyword>
<feature type="domain" description="C2H2-type" evidence="9">
    <location>
        <begin position="767"/>
        <end position="789"/>
    </location>
</feature>
<sequence length="794" mass="85234">VWQEFESFLLNDNAPSNGVQLDPSSADTSNVIATHSNGTAMELCSNALTGSALGDNQADGNGPLAPQALNVKAIHDTNHDLDQHMKDMVDMKVADWRSTSSDLGPDFEDRSFSTGGRGFDGSNALTNFGYSSPEPREDTPQSSPALTCTHSPGGDSVVDSLNGFSGLTIPKVESPNVLSPQTQHSTMSPSSAPVSSSNCQATAEMSFLRQALMATTKCLTKVRTSMVTTTISNLSTSPSSLKNDQFGLVSHDHQTMEIIKKPNSQNPNQHLLHNITDEPFANIAAPTDDDYLDIDMLVNSAVEKHQEESRPQQQQQQQEQQQHHQQQSHSHRQHDDPSSSQAVPPLQQPPSYEDAMVHSILSGSKESFSEKREEEHTASPFAQSSCPEAFPRGLLSFSLPTEPLTRSQIANASGNTTISGGPNSVAIVPQSTVIQLPSRSVPSPSTTASAKSPRNRNVSGRVARSRNHRNSSEKQASTVAKKSRQILPKSPNHTLIDGSTTNRPAVATNPPTPQFTLQSVSMSINGQTSTIMTLVPSTSQISNQMTPPSSPEEKEQAAKNKAAAAVALAAAAATSSSTAGGSTMPLPTTKPPEFQVPSAVFASLSPLPQNSVLPSASSVPAMPPLQLMSPPSSPNNNAIVPSDLLFKTVTTQAGLSHNCLTTASSNRTILTASSTLGGHPALVAGILAAEQEVLERKANMKRKMPTHTCDYPGCGKSYTKSSHLKAHLRTHTGEKPYVCTWKDCGWKFARSDELTRHMRKHTGDRPFQCRMCERAFSRSDHLALHLKRHDNSIL</sequence>